<keyword evidence="3 6" id="KW-0732">Signal</keyword>
<comment type="caution">
    <text evidence="7">The sequence shown here is derived from an EMBL/GenBank/DDBJ whole genome shotgun (WGS) entry which is preliminary data.</text>
</comment>
<comment type="subcellular location">
    <subcellularLocation>
        <location evidence="1">Cell outer membrane</location>
    </subcellularLocation>
</comment>
<dbReference type="PANTHER" id="PTHR38776:SF1">
    <property type="entry name" value="MLTA-INTERACTING PROTEIN-RELATED"/>
    <property type="match status" value="1"/>
</dbReference>
<dbReference type="EMBL" id="JAQZSM010000003">
    <property type="protein sequence ID" value="MDD7970309.1"/>
    <property type="molecule type" value="Genomic_DNA"/>
</dbReference>
<evidence type="ECO:0000256" key="5">
    <source>
        <dbReference type="ARBA" id="ARBA00023237"/>
    </source>
</evidence>
<accession>A0ABT5T5Q5</accession>
<evidence type="ECO:0000256" key="4">
    <source>
        <dbReference type="ARBA" id="ARBA00023136"/>
    </source>
</evidence>
<evidence type="ECO:0000313" key="7">
    <source>
        <dbReference type="EMBL" id="MDD7970309.1"/>
    </source>
</evidence>
<organism evidence="7 8">
    <name type="scientific">Roseinatronobacter alkalisoli</name>
    <dbReference type="NCBI Taxonomy" id="3028235"/>
    <lineage>
        <taxon>Bacteria</taxon>
        <taxon>Pseudomonadati</taxon>
        <taxon>Pseudomonadota</taxon>
        <taxon>Alphaproteobacteria</taxon>
        <taxon>Rhodobacterales</taxon>
        <taxon>Paracoccaceae</taxon>
        <taxon>Roseinatronobacter</taxon>
    </lineage>
</organism>
<reference evidence="7" key="1">
    <citation type="submission" date="2023-02" db="EMBL/GenBank/DDBJ databases">
        <title>Description of Roseinatronobacter alkalisoli sp. nov., an alkaliphilic bacerium isolated from soda soil.</title>
        <authorList>
            <person name="Wei W."/>
        </authorList>
    </citation>
    <scope>NUCLEOTIDE SEQUENCE</scope>
    <source>
        <strain evidence="7">HJB301</strain>
    </source>
</reference>
<keyword evidence="8" id="KW-1185">Reference proteome</keyword>
<evidence type="ECO:0000256" key="2">
    <source>
        <dbReference type="ARBA" id="ARBA00005722"/>
    </source>
</evidence>
<feature type="signal peptide" evidence="6">
    <location>
        <begin position="1"/>
        <end position="26"/>
    </location>
</feature>
<dbReference type="Proteomes" id="UP001431784">
    <property type="component" value="Unassembled WGS sequence"/>
</dbReference>
<dbReference type="RefSeq" id="WP_274350929.1">
    <property type="nucleotide sequence ID" value="NZ_JAQZSM010000003.1"/>
</dbReference>
<dbReference type="InterPro" id="IPR010583">
    <property type="entry name" value="MipA"/>
</dbReference>
<keyword evidence="5" id="KW-0998">Cell outer membrane</keyword>
<evidence type="ECO:0000256" key="6">
    <source>
        <dbReference type="SAM" id="SignalP"/>
    </source>
</evidence>
<comment type="similarity">
    <text evidence="2">Belongs to the MipA/OmpV family.</text>
</comment>
<evidence type="ECO:0000256" key="1">
    <source>
        <dbReference type="ARBA" id="ARBA00004442"/>
    </source>
</evidence>
<evidence type="ECO:0000256" key="3">
    <source>
        <dbReference type="ARBA" id="ARBA00022729"/>
    </source>
</evidence>
<gene>
    <name evidence="7" type="ORF">PUT78_04290</name>
</gene>
<protein>
    <submittedName>
        <fullName evidence="7">MipA/OmpV family protein</fullName>
    </submittedName>
</protein>
<evidence type="ECO:0000313" key="8">
    <source>
        <dbReference type="Proteomes" id="UP001431784"/>
    </source>
</evidence>
<dbReference type="PANTHER" id="PTHR38776">
    <property type="entry name" value="MLTA-INTERACTING PROTEIN-RELATED"/>
    <property type="match status" value="1"/>
</dbReference>
<proteinExistence type="inferred from homology"/>
<name>A0ABT5T5Q5_9RHOB</name>
<feature type="chain" id="PRO_5045368715" evidence="6">
    <location>
        <begin position="27"/>
        <end position="258"/>
    </location>
</feature>
<sequence length="258" mass="26924">MSPNTRKFLAPFLIAALSMTTTSALAQDRALAFSVTGGVATAPKYFGADSNRIAPGGAFGFTGLRFGSAQLGDPDGPTQFATGTGLRGSLRYIPKRKGENELAGMDDVKAALEIGAGVHHTTEFWQVFADLRYGVIGHKGVTGEIGANAIYRGADGLVVHAGPRAGSGNSRFARSYFGVSAAESVTSGLAAYTPSGGVHSVGVELGVYQPLSDDWGITGALRYDRLRGDAASSPIVQQGSRDQFGASIGITRHFNFRF</sequence>
<dbReference type="Pfam" id="PF06629">
    <property type="entry name" value="MipA"/>
    <property type="match status" value="1"/>
</dbReference>
<keyword evidence="4" id="KW-0472">Membrane</keyword>